<evidence type="ECO:0000313" key="2">
    <source>
        <dbReference type="EMBL" id="TFK38275.1"/>
    </source>
</evidence>
<dbReference type="PANTHER" id="PTHR47072:SF4">
    <property type="entry name" value="MYB_SANT-LIKE DOMAIN-CONTAINING PROTEIN"/>
    <property type="match status" value="1"/>
</dbReference>
<dbReference type="STRING" id="68775.A0A5C3LZX8"/>
<keyword evidence="3" id="KW-1185">Reference proteome</keyword>
<dbReference type="OrthoDB" id="3366674at2759"/>
<accession>A0A5C3LZX8</accession>
<gene>
    <name evidence="2" type="ORF">BDQ12DRAFT_583061</name>
</gene>
<feature type="non-terminal residue" evidence="2">
    <location>
        <position position="1"/>
    </location>
</feature>
<evidence type="ECO:0000259" key="1">
    <source>
        <dbReference type="Pfam" id="PF12776"/>
    </source>
</evidence>
<dbReference type="PANTHER" id="PTHR47072">
    <property type="match status" value="1"/>
</dbReference>
<dbReference type="EMBL" id="ML213604">
    <property type="protein sequence ID" value="TFK38275.1"/>
    <property type="molecule type" value="Genomic_DNA"/>
</dbReference>
<proteinExistence type="predicted"/>
<protein>
    <recommendedName>
        <fullName evidence="1">Myb/SANT-like domain-containing protein</fullName>
    </recommendedName>
</protein>
<evidence type="ECO:0000313" key="3">
    <source>
        <dbReference type="Proteomes" id="UP000308652"/>
    </source>
</evidence>
<feature type="non-terminal residue" evidence="2">
    <location>
        <position position="119"/>
    </location>
</feature>
<name>A0A5C3LZX8_9AGAR</name>
<feature type="domain" description="Myb/SANT-like" evidence="1">
    <location>
        <begin position="7"/>
        <end position="80"/>
    </location>
</feature>
<dbReference type="Proteomes" id="UP000308652">
    <property type="component" value="Unassembled WGS sequence"/>
</dbReference>
<sequence length="119" mass="13180">DGMQTSNGSWHVNAWGLAEKALAGTETHVGGAVKTSASCQNWWAALKKEYCEVKRLCELSGFGWDSSLDQVTADNDVWDQLLVAHPELKKWCKLSFPLFDEMADLIEGTYATGSEVYHP</sequence>
<dbReference type="AlphaFoldDB" id="A0A5C3LZX8"/>
<organism evidence="2 3">
    <name type="scientific">Crucibulum laeve</name>
    <dbReference type="NCBI Taxonomy" id="68775"/>
    <lineage>
        <taxon>Eukaryota</taxon>
        <taxon>Fungi</taxon>
        <taxon>Dikarya</taxon>
        <taxon>Basidiomycota</taxon>
        <taxon>Agaricomycotina</taxon>
        <taxon>Agaricomycetes</taxon>
        <taxon>Agaricomycetidae</taxon>
        <taxon>Agaricales</taxon>
        <taxon>Agaricineae</taxon>
        <taxon>Nidulariaceae</taxon>
        <taxon>Crucibulum</taxon>
    </lineage>
</organism>
<dbReference type="Pfam" id="PF12776">
    <property type="entry name" value="Myb_DNA-bind_3"/>
    <property type="match status" value="1"/>
</dbReference>
<reference evidence="2 3" key="1">
    <citation type="journal article" date="2019" name="Nat. Ecol. Evol.">
        <title>Megaphylogeny resolves global patterns of mushroom evolution.</title>
        <authorList>
            <person name="Varga T."/>
            <person name="Krizsan K."/>
            <person name="Foldi C."/>
            <person name="Dima B."/>
            <person name="Sanchez-Garcia M."/>
            <person name="Sanchez-Ramirez S."/>
            <person name="Szollosi G.J."/>
            <person name="Szarkandi J.G."/>
            <person name="Papp V."/>
            <person name="Albert L."/>
            <person name="Andreopoulos W."/>
            <person name="Angelini C."/>
            <person name="Antonin V."/>
            <person name="Barry K.W."/>
            <person name="Bougher N.L."/>
            <person name="Buchanan P."/>
            <person name="Buyck B."/>
            <person name="Bense V."/>
            <person name="Catcheside P."/>
            <person name="Chovatia M."/>
            <person name="Cooper J."/>
            <person name="Damon W."/>
            <person name="Desjardin D."/>
            <person name="Finy P."/>
            <person name="Geml J."/>
            <person name="Haridas S."/>
            <person name="Hughes K."/>
            <person name="Justo A."/>
            <person name="Karasinski D."/>
            <person name="Kautmanova I."/>
            <person name="Kiss B."/>
            <person name="Kocsube S."/>
            <person name="Kotiranta H."/>
            <person name="LaButti K.M."/>
            <person name="Lechner B.E."/>
            <person name="Liimatainen K."/>
            <person name="Lipzen A."/>
            <person name="Lukacs Z."/>
            <person name="Mihaltcheva S."/>
            <person name="Morgado L.N."/>
            <person name="Niskanen T."/>
            <person name="Noordeloos M.E."/>
            <person name="Ohm R.A."/>
            <person name="Ortiz-Santana B."/>
            <person name="Ovrebo C."/>
            <person name="Racz N."/>
            <person name="Riley R."/>
            <person name="Savchenko A."/>
            <person name="Shiryaev A."/>
            <person name="Soop K."/>
            <person name="Spirin V."/>
            <person name="Szebenyi C."/>
            <person name="Tomsovsky M."/>
            <person name="Tulloss R.E."/>
            <person name="Uehling J."/>
            <person name="Grigoriev I.V."/>
            <person name="Vagvolgyi C."/>
            <person name="Papp T."/>
            <person name="Martin F.M."/>
            <person name="Miettinen O."/>
            <person name="Hibbett D.S."/>
            <person name="Nagy L.G."/>
        </authorList>
    </citation>
    <scope>NUCLEOTIDE SEQUENCE [LARGE SCALE GENOMIC DNA]</scope>
    <source>
        <strain evidence="2 3">CBS 166.37</strain>
    </source>
</reference>
<dbReference type="InterPro" id="IPR024752">
    <property type="entry name" value="Myb/SANT-like_dom"/>
</dbReference>